<accession>A0AAJ6YHK4</accession>
<gene>
    <name evidence="10" type="primary">LOC105362443</name>
</gene>
<dbReference type="AlphaFoldDB" id="A0AAJ6YHK4"/>
<dbReference type="PANTHER" id="PTHR14052:SF0">
    <property type="entry name" value="ORIGIN RECOGNITION COMPLEX SUBUNIT 2"/>
    <property type="match status" value="1"/>
</dbReference>
<dbReference type="RefSeq" id="XP_011498186.1">
    <property type="nucleotide sequence ID" value="XM_011499884.1"/>
</dbReference>
<evidence type="ECO:0000256" key="6">
    <source>
        <dbReference type="RuleBase" id="RU368084"/>
    </source>
</evidence>
<feature type="domain" description="Origin recognition complex subunit 2 RecA-like" evidence="7">
    <location>
        <begin position="144"/>
        <end position="295"/>
    </location>
</feature>
<evidence type="ECO:0000256" key="4">
    <source>
        <dbReference type="ARBA" id="ARBA00022705"/>
    </source>
</evidence>
<dbReference type="Pfam" id="PF04084">
    <property type="entry name" value="RecA-like_ORC2"/>
    <property type="match status" value="1"/>
</dbReference>
<sequence length="423" mass="49026">IPTDSNQSKKKIKLRNKISKKKLHFLKISSESSADETNNDNNIDENFECNSNKDEKRKVNIIDTKLENNILRSLRPRVNKGYHLKADEYFTTQSEKSVTSNHTLNRLRNRHLDEETLQQLLANDSYISKTHKKKIEIISESLILCYKEWLYIMEEGYTVLLFGLGSKRLLINNFRKEVIFNEPTLVINGFFPSLTIKDILDNIIVELLGLNTVTNQNECYDIIEKTMKTHPDDCIYLLIHNIDCGMLRLNKAQDMLSRLANIPNIHMLASVDHINAPLLWDNVKRARYNFYWMDVTTFLPYQAEISYESSLLVQKSGVLALLSLENVFASLTSNAKAIYIILVKYQLEHNGNNYSGMAFKDLYMSSREAFLVSSDQALRAQLTEFIDHKLVKTKRQVDGIEYLIIPLDDALLKQFLEQQNDME</sequence>
<dbReference type="GO" id="GO:0006260">
    <property type="term" value="P:DNA replication"/>
    <property type="evidence" value="ECO:0007669"/>
    <property type="project" value="UniProtKB-UniRule"/>
</dbReference>
<dbReference type="GO" id="GO:0003688">
    <property type="term" value="F:DNA replication origin binding"/>
    <property type="evidence" value="ECO:0007669"/>
    <property type="project" value="UniProtKB-UniRule"/>
</dbReference>
<comment type="subcellular location">
    <subcellularLocation>
        <location evidence="1 6">Nucleus</location>
    </subcellularLocation>
</comment>
<evidence type="ECO:0000313" key="9">
    <source>
        <dbReference type="Proteomes" id="UP000695007"/>
    </source>
</evidence>
<evidence type="ECO:0000256" key="2">
    <source>
        <dbReference type="ARBA" id="ARBA00007421"/>
    </source>
</evidence>
<name>A0AAJ6YHK4_9HYME</name>
<evidence type="ECO:0000256" key="5">
    <source>
        <dbReference type="ARBA" id="ARBA00023242"/>
    </source>
</evidence>
<dbReference type="InterPro" id="IPR056773">
    <property type="entry name" value="WHD_ORC2"/>
</dbReference>
<comment type="subunit">
    <text evidence="6">Component of the origin recognition complex (ORC).</text>
</comment>
<proteinExistence type="inferred from homology"/>
<dbReference type="GO" id="GO:0005664">
    <property type="term" value="C:nuclear origin of replication recognition complex"/>
    <property type="evidence" value="ECO:0007669"/>
    <property type="project" value="UniProtKB-UniRule"/>
</dbReference>
<dbReference type="InterPro" id="IPR007220">
    <property type="entry name" value="ORC2"/>
</dbReference>
<dbReference type="KEGG" id="csol:105362443"/>
<protein>
    <recommendedName>
        <fullName evidence="3 6">Origin recognition complex subunit 2</fullName>
    </recommendedName>
</protein>
<dbReference type="CTD" id="4999"/>
<organism evidence="9 10">
    <name type="scientific">Ceratosolen solmsi marchali</name>
    <dbReference type="NCBI Taxonomy" id="326594"/>
    <lineage>
        <taxon>Eukaryota</taxon>
        <taxon>Metazoa</taxon>
        <taxon>Ecdysozoa</taxon>
        <taxon>Arthropoda</taxon>
        <taxon>Hexapoda</taxon>
        <taxon>Insecta</taxon>
        <taxon>Pterygota</taxon>
        <taxon>Neoptera</taxon>
        <taxon>Endopterygota</taxon>
        <taxon>Hymenoptera</taxon>
        <taxon>Apocrita</taxon>
        <taxon>Proctotrupomorpha</taxon>
        <taxon>Chalcidoidea</taxon>
        <taxon>Agaonidae</taxon>
        <taxon>Agaoninae</taxon>
        <taxon>Ceratosolen</taxon>
    </lineage>
</organism>
<keyword evidence="9" id="KW-1185">Reference proteome</keyword>
<evidence type="ECO:0000259" key="8">
    <source>
        <dbReference type="Pfam" id="PF24882"/>
    </source>
</evidence>
<reference evidence="10" key="1">
    <citation type="submission" date="2025-08" db="UniProtKB">
        <authorList>
            <consortium name="RefSeq"/>
        </authorList>
    </citation>
    <scope>IDENTIFICATION</scope>
</reference>
<comment type="similarity">
    <text evidence="2 6">Belongs to the ORC2 family.</text>
</comment>
<dbReference type="InterPro" id="IPR056772">
    <property type="entry name" value="RecA-like_ORC2"/>
</dbReference>
<evidence type="ECO:0000256" key="3">
    <source>
        <dbReference type="ARBA" id="ARBA00019080"/>
    </source>
</evidence>
<dbReference type="Pfam" id="PF24882">
    <property type="entry name" value="WHD_ORC2"/>
    <property type="match status" value="1"/>
</dbReference>
<dbReference type="Proteomes" id="UP000695007">
    <property type="component" value="Unplaced"/>
</dbReference>
<evidence type="ECO:0000256" key="1">
    <source>
        <dbReference type="ARBA" id="ARBA00004123"/>
    </source>
</evidence>
<dbReference type="GeneID" id="105362443"/>
<evidence type="ECO:0000259" key="7">
    <source>
        <dbReference type="Pfam" id="PF04084"/>
    </source>
</evidence>
<keyword evidence="5 6" id="KW-0539">Nucleus</keyword>
<keyword evidence="4 6" id="KW-0235">DNA replication</keyword>
<dbReference type="PANTHER" id="PTHR14052">
    <property type="entry name" value="ORIGIN RECOGNITION COMPLEX SUBUNIT 2"/>
    <property type="match status" value="1"/>
</dbReference>
<feature type="non-terminal residue" evidence="10">
    <location>
        <position position="1"/>
    </location>
</feature>
<evidence type="ECO:0000313" key="10">
    <source>
        <dbReference type="RefSeq" id="XP_011498186.1"/>
    </source>
</evidence>
<comment type="function">
    <text evidence="6">Component of the origin recognition complex (ORC) that binds origins of replication. DNA-binding is ATP-dependent. ORC is required to assemble the pre-replication complex necessary to initiate DNA replication.</text>
</comment>
<feature type="domain" description="Origin recognition complex subunit 2 winged-helix" evidence="8">
    <location>
        <begin position="350"/>
        <end position="409"/>
    </location>
</feature>